<evidence type="ECO:0000313" key="2">
    <source>
        <dbReference type="EMBL" id="EUA49765.1"/>
    </source>
</evidence>
<keyword evidence="1" id="KW-0812">Transmembrane</keyword>
<gene>
    <name evidence="2" type="ORF">I543_1853</name>
</gene>
<dbReference type="Proteomes" id="UP000020103">
    <property type="component" value="Unassembled WGS sequence"/>
</dbReference>
<protein>
    <submittedName>
        <fullName evidence="2">Uncharacterized protein</fullName>
    </submittedName>
</protein>
<evidence type="ECO:0000313" key="3">
    <source>
        <dbReference type="Proteomes" id="UP000020103"/>
    </source>
</evidence>
<organism evidence="2 3">
    <name type="scientific">Mycobacteroides abscessus 21</name>
    <dbReference type="NCBI Taxonomy" id="1299324"/>
    <lineage>
        <taxon>Bacteria</taxon>
        <taxon>Bacillati</taxon>
        <taxon>Actinomycetota</taxon>
        <taxon>Actinomycetes</taxon>
        <taxon>Mycobacteriales</taxon>
        <taxon>Mycobacteriaceae</taxon>
        <taxon>Mycobacteroides</taxon>
        <taxon>Mycobacteroides abscessus</taxon>
    </lineage>
</organism>
<comment type="caution">
    <text evidence="2">The sequence shown here is derived from an EMBL/GenBank/DDBJ whole genome shotgun (WGS) entry which is preliminary data.</text>
</comment>
<keyword evidence="1" id="KW-0472">Membrane</keyword>
<keyword evidence="1" id="KW-1133">Transmembrane helix</keyword>
<dbReference type="AlphaFoldDB" id="A0A829QAP6"/>
<sequence length="52" mass="5475">MVPVAPTRLPNSTPYAPNGAYLSMMALVILDVCWVPLLAVLAPALISTSTHP</sequence>
<name>A0A829QAP6_9MYCO</name>
<proteinExistence type="predicted"/>
<evidence type="ECO:0000256" key="1">
    <source>
        <dbReference type="SAM" id="Phobius"/>
    </source>
</evidence>
<accession>A0A829QAP6</accession>
<feature type="transmembrane region" description="Helical" evidence="1">
    <location>
        <begin position="20"/>
        <end position="46"/>
    </location>
</feature>
<reference evidence="2 3" key="1">
    <citation type="submission" date="2013-12" db="EMBL/GenBank/DDBJ databases">
        <authorList>
            <person name="Madinger N."/>
            <person name="Lenaerts A."/>
            <person name="Ordway D."/>
            <person name="DeGroote M.A."/>
            <person name="Parker T."/>
            <person name="Sizemore C."/>
            <person name="Tallon L.J."/>
            <person name="Sadzewicz L.K."/>
            <person name="Sengamalay N."/>
            <person name="Fraser C.M."/>
            <person name="Hine E."/>
            <person name="Shefchek K.A."/>
            <person name="Das S.P."/>
            <person name="Tettelin H."/>
        </authorList>
    </citation>
    <scope>NUCLEOTIDE SEQUENCE [LARGE SCALE GENOMIC DNA]</scope>
    <source>
        <strain evidence="2 3">21</strain>
    </source>
</reference>
<dbReference type="EMBL" id="JAOF01000001">
    <property type="protein sequence ID" value="EUA49765.1"/>
    <property type="molecule type" value="Genomic_DNA"/>
</dbReference>